<comment type="caution">
    <text evidence="3">The sequence shown here is derived from an EMBL/GenBank/DDBJ whole genome shotgun (WGS) entry which is preliminary data.</text>
</comment>
<dbReference type="PROSITE" id="PS50937">
    <property type="entry name" value="HTH_MERR_2"/>
    <property type="match status" value="2"/>
</dbReference>
<name>A0ABQ4DVH5_9ACTN</name>
<dbReference type="InterPro" id="IPR000551">
    <property type="entry name" value="MerR-type_HTH_dom"/>
</dbReference>
<sequence>MSGAGRRLRPVDLARLVGISTQQIRNYLDAGVLPPAPRSASGYRQFDDRHRRALLTYRALAKGYGWDVARSIMHAVHAGDLPSALALVDASHAGLHEERRSLAETAAALEAVAGQETDPVGVPRLTLRIGELAARLGVRTSALRVWEAAGLLVPEREPGTGYRRFGPAEIRDAQMINMLRRGRYLLPQIQPILDGLRRTGSTAALRAAVARRQLELTARATAMLEGSARLHDYLDTVPGESKSGGVDGGDFIGSEDVGAGGVRGFGDGER</sequence>
<dbReference type="Pfam" id="PF00376">
    <property type="entry name" value="MerR"/>
    <property type="match status" value="1"/>
</dbReference>
<dbReference type="InterPro" id="IPR009061">
    <property type="entry name" value="DNA-bd_dom_put_sf"/>
</dbReference>
<dbReference type="Proteomes" id="UP000646749">
    <property type="component" value="Unassembled WGS sequence"/>
</dbReference>
<accession>A0ABQ4DVH5</accession>
<feature type="domain" description="HTH merR-type" evidence="2">
    <location>
        <begin position="13"/>
        <end position="50"/>
    </location>
</feature>
<dbReference type="CDD" id="cd04772">
    <property type="entry name" value="HTH_TioE_rpt1"/>
    <property type="match status" value="1"/>
</dbReference>
<dbReference type="RefSeq" id="WP_203864664.1">
    <property type="nucleotide sequence ID" value="NZ_BONW01000002.1"/>
</dbReference>
<evidence type="ECO:0000313" key="3">
    <source>
        <dbReference type="EMBL" id="GIG86056.1"/>
    </source>
</evidence>
<feature type="domain" description="HTH merR-type" evidence="2">
    <location>
        <begin position="126"/>
        <end position="195"/>
    </location>
</feature>
<reference evidence="3 4" key="1">
    <citation type="submission" date="2021-01" db="EMBL/GenBank/DDBJ databases">
        <title>Whole genome shotgun sequence of Plantactinospora endophytica NBRC 110450.</title>
        <authorList>
            <person name="Komaki H."/>
            <person name="Tamura T."/>
        </authorList>
    </citation>
    <scope>NUCLEOTIDE SEQUENCE [LARGE SCALE GENOMIC DNA]</scope>
    <source>
        <strain evidence="3 4">NBRC 110450</strain>
    </source>
</reference>
<proteinExistence type="predicted"/>
<dbReference type="Pfam" id="PF13411">
    <property type="entry name" value="MerR_1"/>
    <property type="match status" value="1"/>
</dbReference>
<dbReference type="InterPro" id="IPR047057">
    <property type="entry name" value="MerR_fam"/>
</dbReference>
<dbReference type="SMART" id="SM00422">
    <property type="entry name" value="HTH_MERR"/>
    <property type="match status" value="2"/>
</dbReference>
<organism evidence="3 4">
    <name type="scientific">Plantactinospora endophytica</name>
    <dbReference type="NCBI Taxonomy" id="673535"/>
    <lineage>
        <taxon>Bacteria</taxon>
        <taxon>Bacillati</taxon>
        <taxon>Actinomycetota</taxon>
        <taxon>Actinomycetes</taxon>
        <taxon>Micromonosporales</taxon>
        <taxon>Micromonosporaceae</taxon>
        <taxon>Plantactinospora</taxon>
    </lineage>
</organism>
<evidence type="ECO:0000259" key="2">
    <source>
        <dbReference type="PROSITE" id="PS50937"/>
    </source>
</evidence>
<protein>
    <submittedName>
        <fullName evidence="3">MerR family transcriptional regulator</fullName>
    </submittedName>
</protein>
<evidence type="ECO:0000256" key="1">
    <source>
        <dbReference type="ARBA" id="ARBA00023125"/>
    </source>
</evidence>
<evidence type="ECO:0000313" key="4">
    <source>
        <dbReference type="Proteomes" id="UP000646749"/>
    </source>
</evidence>
<keyword evidence="4" id="KW-1185">Reference proteome</keyword>
<dbReference type="PANTHER" id="PTHR30204:SF93">
    <property type="entry name" value="HTH MERR-TYPE DOMAIN-CONTAINING PROTEIN"/>
    <property type="match status" value="1"/>
</dbReference>
<dbReference type="PANTHER" id="PTHR30204">
    <property type="entry name" value="REDOX-CYCLING DRUG-SENSING TRANSCRIPTIONAL ACTIVATOR SOXR"/>
    <property type="match status" value="1"/>
</dbReference>
<dbReference type="EMBL" id="BONW01000002">
    <property type="protein sequence ID" value="GIG86056.1"/>
    <property type="molecule type" value="Genomic_DNA"/>
</dbReference>
<keyword evidence="1" id="KW-0238">DNA-binding</keyword>
<dbReference type="SUPFAM" id="SSF46955">
    <property type="entry name" value="Putative DNA-binding domain"/>
    <property type="match status" value="2"/>
</dbReference>
<dbReference type="Gene3D" id="1.10.1660.10">
    <property type="match status" value="2"/>
</dbReference>
<gene>
    <name evidence="3" type="ORF">Pen02_09920</name>
</gene>